<comment type="caution">
    <text evidence="2">The sequence shown here is derived from an EMBL/GenBank/DDBJ whole genome shotgun (WGS) entry which is preliminary data.</text>
</comment>
<evidence type="ECO:0000259" key="1">
    <source>
        <dbReference type="Pfam" id="PF23366"/>
    </source>
</evidence>
<feature type="domain" description="HVO-0234-like beta-propeller" evidence="1">
    <location>
        <begin position="3"/>
        <end position="278"/>
    </location>
</feature>
<gene>
    <name evidence="2" type="ORF">ACFO0N_16120</name>
</gene>
<keyword evidence="3" id="KW-1185">Reference proteome</keyword>
<reference evidence="2 3" key="1">
    <citation type="journal article" date="2019" name="Int. J. Syst. Evol. Microbiol.">
        <title>The Global Catalogue of Microorganisms (GCM) 10K type strain sequencing project: providing services to taxonomists for standard genome sequencing and annotation.</title>
        <authorList>
            <consortium name="The Broad Institute Genomics Platform"/>
            <consortium name="The Broad Institute Genome Sequencing Center for Infectious Disease"/>
            <person name="Wu L."/>
            <person name="Ma J."/>
        </authorList>
    </citation>
    <scope>NUCLEOTIDE SEQUENCE [LARGE SCALE GENOMIC DNA]</scope>
    <source>
        <strain evidence="2 3">CGMCC 1.12553</strain>
    </source>
</reference>
<dbReference type="RefSeq" id="WP_267621728.1">
    <property type="nucleotide sequence ID" value="NZ_JAODIW010000006.1"/>
</dbReference>
<organism evidence="2 3">
    <name type="scientific">Halobium salinum</name>
    <dbReference type="NCBI Taxonomy" id="1364940"/>
    <lineage>
        <taxon>Archaea</taxon>
        <taxon>Methanobacteriati</taxon>
        <taxon>Methanobacteriota</taxon>
        <taxon>Stenosarchaea group</taxon>
        <taxon>Halobacteria</taxon>
        <taxon>Halobacteriales</taxon>
        <taxon>Haloferacaceae</taxon>
        <taxon>Halobium</taxon>
    </lineage>
</organism>
<dbReference type="EMBL" id="JBHSDS010000008">
    <property type="protein sequence ID" value="MFC4359470.1"/>
    <property type="molecule type" value="Genomic_DNA"/>
</dbReference>
<sequence length="279" mass="28827">MTSIDEKRVYDDKGTKTQAVVATETGVVVVDVSDDLVGGFTLAHRCTARDVATHEGHIAVATDVDVLEARPGGDVEAGIEFESAGYGPAVDVAYDADGRLLVAEKDGTVVARNESDADDGDAEWAELGDAGTVREIDGPLAATADGVYRVGDDDLEHVGLDDARDVAGAGGVIPLAATSEGLFKLGNGWMDLLDGECYAVAAAGDRGLAAGMEMLYADDGDGEWTELDDLPVDEPVADVALSTEARYAVTEAGTVLVDAGDGWRSQALGLEGVARLAVR</sequence>
<accession>A0ABD5PFQ0</accession>
<proteinExistence type="predicted"/>
<dbReference type="AlphaFoldDB" id="A0ABD5PFQ0"/>
<dbReference type="InterPro" id="IPR056505">
    <property type="entry name" value="Beta-prop_HVO_0234"/>
</dbReference>
<evidence type="ECO:0000313" key="2">
    <source>
        <dbReference type="EMBL" id="MFC4359470.1"/>
    </source>
</evidence>
<evidence type="ECO:0000313" key="3">
    <source>
        <dbReference type="Proteomes" id="UP001595921"/>
    </source>
</evidence>
<dbReference type="Proteomes" id="UP001595921">
    <property type="component" value="Unassembled WGS sequence"/>
</dbReference>
<dbReference type="Pfam" id="PF23366">
    <property type="entry name" value="Beta-prop_HVO_0234"/>
    <property type="match status" value="1"/>
</dbReference>
<name>A0ABD5PFQ0_9EURY</name>
<protein>
    <recommendedName>
        <fullName evidence="1">HVO-0234-like beta-propeller domain-containing protein</fullName>
    </recommendedName>
</protein>